<protein>
    <submittedName>
        <fullName evidence="3">GLC7-interacting protein 2</fullName>
    </submittedName>
</protein>
<dbReference type="AlphaFoldDB" id="A0A1C7N387"/>
<keyword evidence="4" id="KW-1185">Reference proteome</keyword>
<dbReference type="GO" id="GO:0005979">
    <property type="term" value="P:regulation of glycogen biosynthetic process"/>
    <property type="evidence" value="ECO:0007669"/>
    <property type="project" value="TreeGrafter"/>
</dbReference>
<proteinExistence type="predicted"/>
<sequence>MGFTTFPGSENKWKRTNWSRPTFSVVKQEPVEKKSKPNVMQPRFSVLGKNQVNTKKPEVEEKPATCSFKRSTFQLHLSTKSSANYKFDQSTPQSPTTSPEPEPEQITEETQTKRKTKVQFDPVCLERVCLFLESQCPIELKEAHDKQLTRPSFRIVCPHWPRPESHLLNNDQKVVILNRKHFSIVNNKHIRGKVMVRNLALDKAVLVRYTLDRWTTVNDVDGVFFGPNPKNINYDIYEFTLDLNRLSDRGEVRGKIEFSIRYTAGHMDYYDDNNGQHYQIRVICDPLYDPWAEKETDRTKEVSSHYDDNTTSEDDDEDEQVVVEEEEEKEKHSQFANALKDYKPATPFHLKRRQPWFSARYDFSQSLFLAKQSPHHDTSASFMGAKDYFLPIASSEYIHTLPSSTTTSPTLSHASSLLEEEEEEEKEEKEEVPLDINSSQYLEMLDKYCFYNSNENDNKLKEFDELSINSV</sequence>
<dbReference type="EMBL" id="LUGH01000634">
    <property type="protein sequence ID" value="OBZ83595.1"/>
    <property type="molecule type" value="Genomic_DNA"/>
</dbReference>
<evidence type="ECO:0000313" key="4">
    <source>
        <dbReference type="Proteomes" id="UP000093000"/>
    </source>
</evidence>
<dbReference type="Pfam" id="PF03370">
    <property type="entry name" value="CBM_21"/>
    <property type="match status" value="1"/>
</dbReference>
<feature type="compositionally biased region" description="Basic and acidic residues" evidence="1">
    <location>
        <begin position="296"/>
        <end position="308"/>
    </location>
</feature>
<evidence type="ECO:0000256" key="1">
    <source>
        <dbReference type="SAM" id="MobiDB-lite"/>
    </source>
</evidence>
<gene>
    <name evidence="3" type="primary">GIP2</name>
    <name evidence="3" type="ORF">A0J61_08353</name>
</gene>
<dbReference type="Gene3D" id="2.60.40.2440">
    <property type="entry name" value="Carbohydrate binding type-21 domain"/>
    <property type="match status" value="1"/>
</dbReference>
<accession>A0A1C7N387</accession>
<dbReference type="PANTHER" id="PTHR12307:SF36">
    <property type="entry name" value="GLYCOGEN-BINDING SUBUNIT 76A"/>
    <property type="match status" value="1"/>
</dbReference>
<dbReference type="GO" id="GO:0008157">
    <property type="term" value="F:protein phosphatase 1 binding"/>
    <property type="evidence" value="ECO:0007669"/>
    <property type="project" value="TreeGrafter"/>
</dbReference>
<dbReference type="Proteomes" id="UP000093000">
    <property type="component" value="Unassembled WGS sequence"/>
</dbReference>
<comment type="caution">
    <text evidence="3">The sequence shown here is derived from an EMBL/GenBank/DDBJ whole genome shotgun (WGS) entry which is preliminary data.</text>
</comment>
<feature type="domain" description="CBM21" evidence="2">
    <location>
        <begin position="166"/>
        <end position="281"/>
    </location>
</feature>
<reference evidence="3 4" key="1">
    <citation type="submission" date="2016-03" db="EMBL/GenBank/DDBJ databases">
        <title>Choanephora cucurbitarum.</title>
        <authorList>
            <person name="Min B."/>
            <person name="Park H."/>
            <person name="Park J.-H."/>
            <person name="Shin H.-D."/>
            <person name="Choi I.-G."/>
        </authorList>
    </citation>
    <scope>NUCLEOTIDE SEQUENCE [LARGE SCALE GENOMIC DNA]</scope>
    <source>
        <strain evidence="3 4">KUS-F28377</strain>
    </source>
</reference>
<name>A0A1C7N387_9FUNG</name>
<feature type="compositionally biased region" description="Low complexity" evidence="1">
    <location>
        <begin position="89"/>
        <end position="99"/>
    </location>
</feature>
<dbReference type="InterPro" id="IPR050782">
    <property type="entry name" value="PP1_regulatory_subunit_3"/>
</dbReference>
<dbReference type="InterPro" id="IPR038175">
    <property type="entry name" value="CBM21_dom_sf"/>
</dbReference>
<dbReference type="PROSITE" id="PS51159">
    <property type="entry name" value="CBM21"/>
    <property type="match status" value="1"/>
</dbReference>
<dbReference type="GO" id="GO:0000164">
    <property type="term" value="C:protein phosphatase type 1 complex"/>
    <property type="evidence" value="ECO:0007669"/>
    <property type="project" value="TreeGrafter"/>
</dbReference>
<feature type="region of interest" description="Disordered" evidence="1">
    <location>
        <begin position="296"/>
        <end position="338"/>
    </location>
</feature>
<dbReference type="STRING" id="101091.A0A1C7N387"/>
<evidence type="ECO:0000259" key="2">
    <source>
        <dbReference type="PROSITE" id="PS51159"/>
    </source>
</evidence>
<dbReference type="OrthoDB" id="1881at2759"/>
<dbReference type="InParanoid" id="A0A1C7N387"/>
<dbReference type="InterPro" id="IPR005036">
    <property type="entry name" value="CBM21_dom"/>
</dbReference>
<evidence type="ECO:0000313" key="3">
    <source>
        <dbReference type="EMBL" id="OBZ83595.1"/>
    </source>
</evidence>
<organism evidence="3 4">
    <name type="scientific">Choanephora cucurbitarum</name>
    <dbReference type="NCBI Taxonomy" id="101091"/>
    <lineage>
        <taxon>Eukaryota</taxon>
        <taxon>Fungi</taxon>
        <taxon>Fungi incertae sedis</taxon>
        <taxon>Mucoromycota</taxon>
        <taxon>Mucoromycotina</taxon>
        <taxon>Mucoromycetes</taxon>
        <taxon>Mucorales</taxon>
        <taxon>Mucorineae</taxon>
        <taxon>Choanephoraceae</taxon>
        <taxon>Choanephoroideae</taxon>
        <taxon>Choanephora</taxon>
    </lineage>
</organism>
<feature type="region of interest" description="Disordered" evidence="1">
    <location>
        <begin position="1"/>
        <end position="22"/>
    </location>
</feature>
<dbReference type="GO" id="GO:2001069">
    <property type="term" value="F:glycogen binding"/>
    <property type="evidence" value="ECO:0007669"/>
    <property type="project" value="TreeGrafter"/>
</dbReference>
<feature type="region of interest" description="Disordered" evidence="1">
    <location>
        <begin position="84"/>
        <end position="114"/>
    </location>
</feature>
<dbReference type="PANTHER" id="PTHR12307">
    <property type="entry name" value="PROTEIN PHOSPHATASE 1 REGULATORY SUBUNIT"/>
    <property type="match status" value="1"/>
</dbReference>
<feature type="compositionally biased region" description="Acidic residues" evidence="1">
    <location>
        <begin position="310"/>
        <end position="328"/>
    </location>
</feature>